<keyword evidence="1" id="KW-0902">Two-component regulatory system</keyword>
<keyword evidence="6" id="KW-1185">Reference proteome</keyword>
<dbReference type="Proteomes" id="UP001139971">
    <property type="component" value="Unassembled WGS sequence"/>
</dbReference>
<dbReference type="GO" id="GO:0003677">
    <property type="term" value="F:DNA binding"/>
    <property type="evidence" value="ECO:0007669"/>
    <property type="project" value="UniProtKB-KW"/>
</dbReference>
<dbReference type="PANTHER" id="PTHR37299:SF1">
    <property type="entry name" value="STAGE 0 SPORULATION PROTEIN A HOMOLOG"/>
    <property type="match status" value="1"/>
</dbReference>
<dbReference type="InterPro" id="IPR001789">
    <property type="entry name" value="Sig_transdc_resp-reg_receiver"/>
</dbReference>
<gene>
    <name evidence="5" type="ORF">OD750_023355</name>
</gene>
<feature type="modified residue" description="4-aspartylphosphate" evidence="2">
    <location>
        <position position="54"/>
    </location>
</feature>
<dbReference type="GO" id="GO:0000156">
    <property type="term" value="F:phosphorelay response regulator activity"/>
    <property type="evidence" value="ECO:0007669"/>
    <property type="project" value="InterPro"/>
</dbReference>
<accession>A0A9X3YNG4</accession>
<keyword evidence="2" id="KW-0597">Phosphoprotein</keyword>
<dbReference type="SMART" id="SM00850">
    <property type="entry name" value="LytTR"/>
    <property type="match status" value="1"/>
</dbReference>
<dbReference type="SUPFAM" id="SSF52172">
    <property type="entry name" value="CheY-like"/>
    <property type="match status" value="1"/>
</dbReference>
<evidence type="ECO:0000256" key="1">
    <source>
        <dbReference type="ARBA" id="ARBA00023012"/>
    </source>
</evidence>
<feature type="domain" description="Response regulatory" evidence="3">
    <location>
        <begin position="3"/>
        <end position="116"/>
    </location>
</feature>
<dbReference type="EMBL" id="JAOVZO020000020">
    <property type="protein sequence ID" value="MDC8015474.1"/>
    <property type="molecule type" value="Genomic_DNA"/>
</dbReference>
<reference evidence="5" key="1">
    <citation type="submission" date="2023-02" db="EMBL/GenBank/DDBJ databases">
        <title>Tahibacter soli sp. nov. isolated from soil.</title>
        <authorList>
            <person name="Baek J.H."/>
            <person name="Lee J.K."/>
            <person name="Choi D.G."/>
            <person name="Jeon C.O."/>
        </authorList>
    </citation>
    <scope>NUCLEOTIDE SEQUENCE</scope>
    <source>
        <strain evidence="5">BL</strain>
    </source>
</reference>
<dbReference type="InterPro" id="IPR046947">
    <property type="entry name" value="LytR-like"/>
</dbReference>
<evidence type="ECO:0000259" key="4">
    <source>
        <dbReference type="PROSITE" id="PS50930"/>
    </source>
</evidence>
<dbReference type="InterPro" id="IPR007492">
    <property type="entry name" value="LytTR_DNA-bd_dom"/>
</dbReference>
<dbReference type="InterPro" id="IPR011006">
    <property type="entry name" value="CheY-like_superfamily"/>
</dbReference>
<dbReference type="Gene3D" id="2.40.50.1020">
    <property type="entry name" value="LytTr DNA-binding domain"/>
    <property type="match status" value="1"/>
</dbReference>
<dbReference type="SMART" id="SM00448">
    <property type="entry name" value="REC"/>
    <property type="match status" value="1"/>
</dbReference>
<evidence type="ECO:0000259" key="3">
    <source>
        <dbReference type="PROSITE" id="PS50110"/>
    </source>
</evidence>
<comment type="caution">
    <text evidence="5">The sequence shown here is derived from an EMBL/GenBank/DDBJ whole genome shotgun (WGS) entry which is preliminary data.</text>
</comment>
<dbReference type="PROSITE" id="PS50930">
    <property type="entry name" value="HTH_LYTTR"/>
    <property type="match status" value="1"/>
</dbReference>
<dbReference type="Pfam" id="PF00072">
    <property type="entry name" value="Response_reg"/>
    <property type="match status" value="1"/>
</dbReference>
<evidence type="ECO:0000313" key="6">
    <source>
        <dbReference type="Proteomes" id="UP001139971"/>
    </source>
</evidence>
<keyword evidence="5" id="KW-0238">DNA-binding</keyword>
<dbReference type="AlphaFoldDB" id="A0A9X3YNG4"/>
<feature type="domain" description="HTH LytTR-type" evidence="4">
    <location>
        <begin position="143"/>
        <end position="247"/>
    </location>
</feature>
<proteinExistence type="predicted"/>
<dbReference type="RefSeq" id="WP_263540663.1">
    <property type="nucleotide sequence ID" value="NZ_JAOVZO020000020.1"/>
</dbReference>
<organism evidence="5 6">
    <name type="scientific">Tahibacter soli</name>
    <dbReference type="NCBI Taxonomy" id="2983605"/>
    <lineage>
        <taxon>Bacteria</taxon>
        <taxon>Pseudomonadati</taxon>
        <taxon>Pseudomonadota</taxon>
        <taxon>Gammaproteobacteria</taxon>
        <taxon>Lysobacterales</taxon>
        <taxon>Rhodanobacteraceae</taxon>
        <taxon>Tahibacter</taxon>
    </lineage>
</organism>
<dbReference type="Pfam" id="PF04397">
    <property type="entry name" value="LytTR"/>
    <property type="match status" value="1"/>
</dbReference>
<name>A0A9X3YNG4_9GAMM</name>
<protein>
    <submittedName>
        <fullName evidence="5">LytTR family DNA-binding domain-containing protein</fullName>
    </submittedName>
</protein>
<evidence type="ECO:0000313" key="5">
    <source>
        <dbReference type="EMBL" id="MDC8015474.1"/>
    </source>
</evidence>
<dbReference type="PANTHER" id="PTHR37299">
    <property type="entry name" value="TRANSCRIPTIONAL REGULATOR-RELATED"/>
    <property type="match status" value="1"/>
</dbReference>
<dbReference type="Gene3D" id="3.40.50.2300">
    <property type="match status" value="1"/>
</dbReference>
<sequence>MMRIAIVDDEPLARSGVATRLAAYADVDIVGEYGDGASALAGIRALAPDVVFVDVQMPDMSGIDVLAALAPHERPMAILLTAHDQFAVRAFEFNAIDYLLKPVDDDRFAEALDRARTALPYRRREANAPIDAPDPPKTWQTRFEVRVGRRVAFVDAHDVTWIEADGDYAALHGDEHTYLLRESLARLALVLDPSKFVRVHRSTIVRVDCVADLQPLSNRDALLRLKDGTPVRASRTYIESLLCALRSVGGV</sequence>
<dbReference type="PROSITE" id="PS50110">
    <property type="entry name" value="RESPONSE_REGULATORY"/>
    <property type="match status" value="1"/>
</dbReference>
<evidence type="ECO:0000256" key="2">
    <source>
        <dbReference type="PROSITE-ProRule" id="PRU00169"/>
    </source>
</evidence>